<gene>
    <name evidence="2" type="ORF">LKD32_09830</name>
</gene>
<evidence type="ECO:0000256" key="1">
    <source>
        <dbReference type="SAM" id="MobiDB-lite"/>
    </source>
</evidence>
<dbReference type="AlphaFoldDB" id="A0AAE3ATH8"/>
<keyword evidence="3" id="KW-1185">Reference proteome</keyword>
<comment type="caution">
    <text evidence="2">The sequence shown here is derived from an EMBL/GenBank/DDBJ whole genome shotgun (WGS) entry which is preliminary data.</text>
</comment>
<evidence type="ECO:0000313" key="2">
    <source>
        <dbReference type="EMBL" id="MCC2165170.1"/>
    </source>
</evidence>
<dbReference type="Proteomes" id="UP001198962">
    <property type="component" value="Unassembled WGS sequence"/>
</dbReference>
<sequence>MFWKIALLIQDKVYGRFLREDQIGNAGLAWSTEDSAGNPEKGIDRAVDVL</sequence>
<protein>
    <submittedName>
        <fullName evidence="2">Uncharacterized protein</fullName>
    </submittedName>
</protein>
<organism evidence="2 3">
    <name type="scientific">Brotaphodocola catenula</name>
    <dbReference type="NCBI Taxonomy" id="2885361"/>
    <lineage>
        <taxon>Bacteria</taxon>
        <taxon>Bacillati</taxon>
        <taxon>Bacillota</taxon>
        <taxon>Clostridia</taxon>
        <taxon>Lachnospirales</taxon>
        <taxon>Lachnospiraceae</taxon>
        <taxon>Brotaphodocola</taxon>
    </lineage>
</organism>
<accession>A0AAE3ATH8</accession>
<dbReference type="EMBL" id="JAJEPU010000027">
    <property type="protein sequence ID" value="MCC2165170.1"/>
    <property type="molecule type" value="Genomic_DNA"/>
</dbReference>
<feature type="compositionally biased region" description="Basic and acidic residues" evidence="1">
    <location>
        <begin position="41"/>
        <end position="50"/>
    </location>
</feature>
<proteinExistence type="predicted"/>
<feature type="region of interest" description="Disordered" evidence="1">
    <location>
        <begin position="29"/>
        <end position="50"/>
    </location>
</feature>
<dbReference type="RefSeq" id="WP_308451553.1">
    <property type="nucleotide sequence ID" value="NZ_JAJEPU010000027.1"/>
</dbReference>
<evidence type="ECO:0000313" key="3">
    <source>
        <dbReference type="Proteomes" id="UP001198962"/>
    </source>
</evidence>
<reference evidence="2" key="1">
    <citation type="submission" date="2021-10" db="EMBL/GenBank/DDBJ databases">
        <title>Anaerobic single-cell dispensing facilitates the cultivation of human gut bacteria.</title>
        <authorList>
            <person name="Afrizal A."/>
        </authorList>
    </citation>
    <scope>NUCLEOTIDE SEQUENCE</scope>
    <source>
        <strain evidence="2">CLA-AA-H274</strain>
    </source>
</reference>
<name>A0AAE3ATH8_9FIRM</name>